<sequence length="768" mass="83982">MNDGEGPGSQHAGQLGPVSGAMGMMTKQQADDVGQRPQYSMPGILHFLQTEWARFEMERSQWEVERAELQARIAFLQGERKGQENLKQDLVRRIKMLEFALKQERAKYHKLKYGTELNQEDLKPPSLEKKEEDAVDGEVMPSAGNVSWRQGRHLLRQYLQEIGYTDTIIDVRSARVRSLLGLQAHAAESEAEGAQPAIVQMNGEVPSKRAGDQGKARGKKMPASLVDSALLDSEASVLATLDFLGQDGMEDEDNLSDEDDGLAGEEESEVKHVKKRPKMQNVDNIAMMEDDTETEEALAEFDFLVEEAENGAGEAQSHGDGPEWGPKRSALQQMLANLGSDDDVFSSQSSSYQGGAASSPQRAVNSSGSGLSGSDSDESGLQGGSSIAFPSDSRKQIIGTDPDDESFGEELGELADLTVNNEADQNNYDISSPKEAYRKTWNAKYTLRSHFDGVRSLAFHPVDPVLITASEDHTLKLWNLQKTVPAKKATSLDVEPVYTFRAHIGPVLCLAVNSTGEQCFSGGQDSTIRCWNIPSSNIDPYDSFDQNVLNCTLEGHTNAVWGLSVHSSKMQLLSCSADGTVRLWSPGQKPPLLQSYTAEEDDGAPTSVDFVRCDPSQMVASYSSSNTYIYDIETGKQVLCINTKSASEDGGNNQINCVVNHPTLPVTITAHEDRNIRFFDNTTGKLIHSMVAHLNAVSSLAVDPNGLYLLSGSHDCSIRLWNLDSKTCVQEITAHRKKFEESIHDVAFHPSKPYIASAGADALAKVFV</sequence>
<proteinExistence type="inferred from homology"/>
<keyword evidence="5 9" id="KW-0853">WD repeat</keyword>
<dbReference type="Gene3D" id="2.130.10.10">
    <property type="entry name" value="YVTN repeat-like/Quinoprotein amine dehydrogenase"/>
    <property type="match status" value="2"/>
</dbReference>
<dbReference type="InterPro" id="IPR019775">
    <property type="entry name" value="WD40_repeat_CS"/>
</dbReference>
<dbReference type="InterPro" id="IPR013258">
    <property type="entry name" value="Striatin_N"/>
</dbReference>
<evidence type="ECO:0000256" key="5">
    <source>
        <dbReference type="ARBA" id="ARBA00022574"/>
    </source>
</evidence>
<evidence type="ECO:0000313" key="13">
    <source>
        <dbReference type="EnsemblMetazoa" id="G13715.3:cds"/>
    </source>
</evidence>
<dbReference type="InterPro" id="IPR020472">
    <property type="entry name" value="WD40_PAC1"/>
</dbReference>
<evidence type="ECO:0000256" key="1">
    <source>
        <dbReference type="ARBA" id="ARBA00004496"/>
    </source>
</evidence>
<name>A0A8W8IFT4_MAGGI</name>
<comment type="subcellular location">
    <subcellularLocation>
        <location evidence="1">Cytoplasm</location>
    </subcellularLocation>
</comment>
<feature type="region of interest" description="Disordered" evidence="11">
    <location>
        <begin position="247"/>
        <end position="276"/>
    </location>
</feature>
<keyword evidence="6" id="KW-0677">Repeat</keyword>
<protein>
    <recommendedName>
        <fullName evidence="12">Striatin N-terminal domain-containing protein</fullName>
    </recommendedName>
</protein>
<feature type="coiled-coil region" evidence="10">
    <location>
        <begin position="59"/>
        <end position="107"/>
    </location>
</feature>
<feature type="repeat" description="WD" evidence="9">
    <location>
        <begin position="447"/>
        <end position="488"/>
    </location>
</feature>
<dbReference type="PROSITE" id="PS00678">
    <property type="entry name" value="WD_REPEATS_1"/>
    <property type="match status" value="2"/>
</dbReference>
<dbReference type="Pfam" id="PF00400">
    <property type="entry name" value="WD40"/>
    <property type="match status" value="5"/>
</dbReference>
<dbReference type="PANTHER" id="PTHR15653">
    <property type="entry name" value="STRIATIN"/>
    <property type="match status" value="1"/>
</dbReference>
<feature type="region of interest" description="Disordered" evidence="11">
    <location>
        <begin position="303"/>
        <end position="408"/>
    </location>
</feature>
<comment type="similarity">
    <text evidence="2">Belongs to the WD repeat striatin family.</text>
</comment>
<keyword evidence="8 10" id="KW-0175">Coiled coil</keyword>
<organism evidence="13 14">
    <name type="scientific">Magallana gigas</name>
    <name type="common">Pacific oyster</name>
    <name type="synonym">Crassostrea gigas</name>
    <dbReference type="NCBI Taxonomy" id="29159"/>
    <lineage>
        <taxon>Eukaryota</taxon>
        <taxon>Metazoa</taxon>
        <taxon>Spiralia</taxon>
        <taxon>Lophotrochozoa</taxon>
        <taxon>Mollusca</taxon>
        <taxon>Bivalvia</taxon>
        <taxon>Autobranchia</taxon>
        <taxon>Pteriomorphia</taxon>
        <taxon>Ostreida</taxon>
        <taxon>Ostreoidea</taxon>
        <taxon>Ostreidae</taxon>
        <taxon>Magallana</taxon>
    </lineage>
</organism>
<accession>A0A8W8IFT4</accession>
<evidence type="ECO:0000256" key="10">
    <source>
        <dbReference type="SAM" id="Coils"/>
    </source>
</evidence>
<dbReference type="PROSITE" id="PS50082">
    <property type="entry name" value="WD_REPEATS_2"/>
    <property type="match status" value="4"/>
</dbReference>
<evidence type="ECO:0000256" key="6">
    <source>
        <dbReference type="ARBA" id="ARBA00022737"/>
    </source>
</evidence>
<dbReference type="InterPro" id="IPR036322">
    <property type="entry name" value="WD40_repeat_dom_sf"/>
</dbReference>
<dbReference type="AlphaFoldDB" id="A0A8W8IFT4"/>
<feature type="domain" description="Striatin N-terminal" evidence="12">
    <location>
        <begin position="40"/>
        <end position="169"/>
    </location>
</feature>
<feature type="repeat" description="WD" evidence="9">
    <location>
        <begin position="553"/>
        <end position="585"/>
    </location>
</feature>
<dbReference type="FunFam" id="2.130.10.10:FF:000498">
    <property type="entry name" value="Striatin 3"/>
    <property type="match status" value="1"/>
</dbReference>
<dbReference type="PROSITE" id="PS50294">
    <property type="entry name" value="WD_REPEATS_REGION"/>
    <property type="match status" value="4"/>
</dbReference>
<dbReference type="InterPro" id="IPR001680">
    <property type="entry name" value="WD40_rpt"/>
</dbReference>
<evidence type="ECO:0000256" key="7">
    <source>
        <dbReference type="ARBA" id="ARBA00022860"/>
    </source>
</evidence>
<feature type="region of interest" description="Disordered" evidence="11">
    <location>
        <begin position="1"/>
        <end position="20"/>
    </location>
</feature>
<feature type="repeat" description="WD" evidence="9">
    <location>
        <begin position="690"/>
        <end position="731"/>
    </location>
</feature>
<dbReference type="EnsemblMetazoa" id="G13715.3">
    <property type="protein sequence ID" value="G13715.3:cds"/>
    <property type="gene ID" value="G13715"/>
</dbReference>
<dbReference type="Proteomes" id="UP000005408">
    <property type="component" value="Unassembled WGS sequence"/>
</dbReference>
<dbReference type="GO" id="GO:0005737">
    <property type="term" value="C:cytoplasm"/>
    <property type="evidence" value="ECO:0007669"/>
    <property type="project" value="UniProtKB-SubCell"/>
</dbReference>
<keyword evidence="14" id="KW-1185">Reference proteome</keyword>
<evidence type="ECO:0000256" key="4">
    <source>
        <dbReference type="ARBA" id="ARBA00022553"/>
    </source>
</evidence>
<keyword evidence="7" id="KW-0112">Calmodulin-binding</keyword>
<dbReference type="FunFam" id="1.20.5.300:FF:000001">
    <property type="entry name" value="striatin isoform X1"/>
    <property type="match status" value="1"/>
</dbReference>
<feature type="compositionally biased region" description="Acidic residues" evidence="11">
    <location>
        <begin position="248"/>
        <end position="268"/>
    </location>
</feature>
<feature type="repeat" description="WD" evidence="9">
    <location>
        <begin position="500"/>
        <end position="533"/>
    </location>
</feature>
<evidence type="ECO:0000256" key="11">
    <source>
        <dbReference type="SAM" id="MobiDB-lite"/>
    </source>
</evidence>
<evidence type="ECO:0000256" key="2">
    <source>
        <dbReference type="ARBA" id="ARBA00009616"/>
    </source>
</evidence>
<dbReference type="InterPro" id="IPR015943">
    <property type="entry name" value="WD40/YVTN_repeat-like_dom_sf"/>
</dbReference>
<feature type="compositionally biased region" description="Low complexity" evidence="11">
    <location>
        <begin position="346"/>
        <end position="359"/>
    </location>
</feature>
<dbReference type="SUPFAM" id="SSF50978">
    <property type="entry name" value="WD40 repeat-like"/>
    <property type="match status" value="1"/>
</dbReference>
<evidence type="ECO:0000313" key="14">
    <source>
        <dbReference type="Proteomes" id="UP000005408"/>
    </source>
</evidence>
<dbReference type="FunFam" id="2.130.10.10:FF:000058">
    <property type="entry name" value="striatin isoform X1"/>
    <property type="match status" value="1"/>
</dbReference>
<reference evidence="13" key="1">
    <citation type="submission" date="2022-08" db="UniProtKB">
        <authorList>
            <consortium name="EnsemblMetazoa"/>
        </authorList>
    </citation>
    <scope>IDENTIFICATION</scope>
    <source>
        <strain evidence="13">05x7-T-G4-1.051#20</strain>
    </source>
</reference>
<dbReference type="GO" id="GO:0005516">
    <property type="term" value="F:calmodulin binding"/>
    <property type="evidence" value="ECO:0007669"/>
    <property type="project" value="UniProtKB-KW"/>
</dbReference>
<dbReference type="CDD" id="cd00200">
    <property type="entry name" value="WD40"/>
    <property type="match status" value="1"/>
</dbReference>
<evidence type="ECO:0000256" key="3">
    <source>
        <dbReference type="ARBA" id="ARBA00022490"/>
    </source>
</evidence>
<evidence type="ECO:0000256" key="8">
    <source>
        <dbReference type="ARBA" id="ARBA00023054"/>
    </source>
</evidence>
<dbReference type="InterPro" id="IPR051488">
    <property type="entry name" value="WD_repeat_striatin"/>
</dbReference>
<dbReference type="Gene3D" id="1.20.5.300">
    <property type="match status" value="1"/>
</dbReference>
<dbReference type="PRINTS" id="PR00320">
    <property type="entry name" value="GPROTEINBRPT"/>
</dbReference>
<dbReference type="SMART" id="SM00320">
    <property type="entry name" value="WD40"/>
    <property type="match status" value="7"/>
</dbReference>
<dbReference type="Pfam" id="PF08232">
    <property type="entry name" value="Striatin"/>
    <property type="match status" value="1"/>
</dbReference>
<evidence type="ECO:0000256" key="9">
    <source>
        <dbReference type="PROSITE-ProRule" id="PRU00221"/>
    </source>
</evidence>
<evidence type="ECO:0000259" key="12">
    <source>
        <dbReference type="Pfam" id="PF08232"/>
    </source>
</evidence>
<dbReference type="PANTHER" id="PTHR15653:SF0">
    <property type="entry name" value="CONNECTOR OF KINASE TO AP-1, ISOFORM E"/>
    <property type="match status" value="1"/>
</dbReference>
<keyword evidence="4" id="KW-0597">Phosphoprotein</keyword>
<keyword evidence="3" id="KW-0963">Cytoplasm</keyword>